<evidence type="ECO:0000256" key="2">
    <source>
        <dbReference type="ARBA" id="ARBA00022448"/>
    </source>
</evidence>
<dbReference type="PANTHER" id="PTHR32361">
    <property type="entry name" value="FERRIC/CUPRIC REDUCTASE TRANSMEMBRANE COMPONENT"/>
    <property type="match status" value="1"/>
</dbReference>
<keyword evidence="6 7" id="KW-0472">Membrane</keyword>
<evidence type="ECO:0000313" key="9">
    <source>
        <dbReference type="EMBL" id="CCC08811.1"/>
    </source>
</evidence>
<keyword evidence="10" id="KW-1185">Reference proteome</keyword>
<keyword evidence="2" id="KW-0813">Transport</keyword>
<keyword evidence="4 7" id="KW-1133">Transmembrane helix</keyword>
<reference evidence="9 10" key="1">
    <citation type="journal article" date="2010" name="PLoS Genet.">
        <title>De novo assembly of a 40 Mb eukaryotic genome from short sequence reads: Sordaria macrospora, a model organism for fungal morphogenesis.</title>
        <authorList>
            <person name="Nowrousian M."/>
            <person name="Stajich J."/>
            <person name="Chu M."/>
            <person name="Engh I."/>
            <person name="Espagne E."/>
            <person name="Halliday K."/>
            <person name="Kamerewerd J."/>
            <person name="Kempken F."/>
            <person name="Knab B."/>
            <person name="Kuo H.C."/>
            <person name="Osiewacz H.D."/>
            <person name="Poeggeler S."/>
            <person name="Read N."/>
            <person name="Seiler S."/>
            <person name="Smith K."/>
            <person name="Zickler D."/>
            <person name="Kueck U."/>
            <person name="Freitag M."/>
        </authorList>
    </citation>
    <scope>NUCLEOTIDE SEQUENCE [LARGE SCALE GENOMIC DNA]</scope>
    <source>
        <strain evidence="10">ATCC MYA-333 / DSM 997 / K(L3346) / K-hell</strain>
        <tissue evidence="9">Mycelium</tissue>
    </source>
</reference>
<evidence type="ECO:0000256" key="7">
    <source>
        <dbReference type="SAM" id="Phobius"/>
    </source>
</evidence>
<dbReference type="GO" id="GO:0006826">
    <property type="term" value="P:iron ion transport"/>
    <property type="evidence" value="ECO:0007669"/>
    <property type="project" value="TreeGrafter"/>
</dbReference>
<organism evidence="9 10">
    <name type="scientific">Sordaria macrospora (strain ATCC MYA-333 / DSM 997 / K(L3346) / K-hell)</name>
    <dbReference type="NCBI Taxonomy" id="771870"/>
    <lineage>
        <taxon>Eukaryota</taxon>
        <taxon>Fungi</taxon>
        <taxon>Dikarya</taxon>
        <taxon>Ascomycota</taxon>
        <taxon>Pezizomycotina</taxon>
        <taxon>Sordariomycetes</taxon>
        <taxon>Sordariomycetidae</taxon>
        <taxon>Sordariales</taxon>
        <taxon>Sordariaceae</taxon>
        <taxon>Sordaria</taxon>
    </lineage>
</organism>
<dbReference type="Pfam" id="PF01794">
    <property type="entry name" value="Ferric_reduct"/>
    <property type="match status" value="1"/>
</dbReference>
<feature type="transmembrane region" description="Helical" evidence="7">
    <location>
        <begin position="149"/>
        <end position="167"/>
    </location>
</feature>
<dbReference type="EMBL" id="CABT02000006">
    <property type="protein sequence ID" value="CCC08811.1"/>
    <property type="molecule type" value="Genomic_DNA"/>
</dbReference>
<dbReference type="GO" id="GO:0006879">
    <property type="term" value="P:intracellular iron ion homeostasis"/>
    <property type="evidence" value="ECO:0007669"/>
    <property type="project" value="TreeGrafter"/>
</dbReference>
<feature type="transmembrane region" description="Helical" evidence="7">
    <location>
        <begin position="293"/>
        <end position="316"/>
    </location>
</feature>
<gene>
    <name evidence="9" type="ORF">SMAC_05451</name>
</gene>
<keyword evidence="5" id="KW-0406">Ion transport</keyword>
<dbReference type="Proteomes" id="UP000001881">
    <property type="component" value="Unassembled WGS sequence"/>
</dbReference>
<name>F7VSZ4_SORMK</name>
<evidence type="ECO:0000313" key="10">
    <source>
        <dbReference type="Proteomes" id="UP000001881"/>
    </source>
</evidence>
<dbReference type="PANTHER" id="PTHR32361:SF12">
    <property type="entry name" value="PUTATIVE (AFU_ORTHOLOGUE AFUA_1G14340)-RELATED"/>
    <property type="match status" value="1"/>
</dbReference>
<protein>
    <submittedName>
        <fullName evidence="9">WGS project CABT00000000 data, contig 2.6</fullName>
    </submittedName>
</protein>
<comment type="caution">
    <text evidence="9">The sequence shown here is derived from an EMBL/GenBank/DDBJ whole genome shotgun (WGS) entry which is preliminary data.</text>
</comment>
<evidence type="ECO:0000259" key="8">
    <source>
        <dbReference type="Pfam" id="PF01794"/>
    </source>
</evidence>
<feature type="transmembrane region" description="Helical" evidence="7">
    <location>
        <begin position="64"/>
        <end position="82"/>
    </location>
</feature>
<evidence type="ECO:0000256" key="6">
    <source>
        <dbReference type="ARBA" id="ARBA00023136"/>
    </source>
</evidence>
<dbReference type="GO" id="GO:0015677">
    <property type="term" value="P:copper ion import"/>
    <property type="evidence" value="ECO:0007669"/>
    <property type="project" value="TreeGrafter"/>
</dbReference>
<evidence type="ECO:0000256" key="1">
    <source>
        <dbReference type="ARBA" id="ARBA00004141"/>
    </source>
</evidence>
<dbReference type="GO" id="GO:0000293">
    <property type="term" value="F:ferric-chelate reductase activity"/>
    <property type="evidence" value="ECO:0007669"/>
    <property type="project" value="TreeGrafter"/>
</dbReference>
<evidence type="ECO:0000256" key="4">
    <source>
        <dbReference type="ARBA" id="ARBA00022989"/>
    </source>
</evidence>
<dbReference type="InterPro" id="IPR051410">
    <property type="entry name" value="Ferric/Cupric_Reductase"/>
</dbReference>
<accession>F7VSZ4</accession>
<dbReference type="OrthoDB" id="4494341at2759"/>
<keyword evidence="3 7" id="KW-0812">Transmembrane</keyword>
<dbReference type="eggNOG" id="KOG0039">
    <property type="taxonomic scope" value="Eukaryota"/>
</dbReference>
<dbReference type="VEuPathDB" id="FungiDB:SMAC_05451"/>
<dbReference type="GO" id="GO:0005886">
    <property type="term" value="C:plasma membrane"/>
    <property type="evidence" value="ECO:0007669"/>
    <property type="project" value="TreeGrafter"/>
</dbReference>
<sequence length="337" mass="37532">MDILQRRRLATLDFNNPGDHLTPAMQIRNEATHTLPEGANPTIAPFNTGLNGVNQPMNLLFRDILWLSMGAVAVVVLGVRIIELSWAKLRLLSAMSIPGDRQHFWKVKQWSWMPGMKRSLIYAPLWNKRHNREIRLSSAMNMGTLPSRLHSVLLALYLASNLAYMFALNWGNENKYSFLAELRGRSGTLAMVNMVPLIILAGRNNPLIGLLQVSFDTYNLLHRWMGRVVVLEVLLHMIAWAVVQIADNGWAGVKEKTLNDRFIGSGMFGTATMLLIMILSLSPIRHAFYETFLNTHIILAFLSFGATWVHCVTATIEGGLPRSPGSSLSSASGSLSA</sequence>
<feature type="domain" description="Ferric oxidoreductase" evidence="8">
    <location>
        <begin position="186"/>
        <end position="304"/>
    </location>
</feature>
<dbReference type="OMA" id="CVTATIE"/>
<evidence type="ECO:0000256" key="3">
    <source>
        <dbReference type="ARBA" id="ARBA00022692"/>
    </source>
</evidence>
<dbReference type="HOGENOM" id="CLU_010365_3_3_1"/>
<feature type="transmembrane region" description="Helical" evidence="7">
    <location>
        <begin position="262"/>
        <end position="281"/>
    </location>
</feature>
<proteinExistence type="predicted"/>
<dbReference type="InParanoid" id="F7VSZ4"/>
<dbReference type="STRING" id="771870.F7VSZ4"/>
<dbReference type="AlphaFoldDB" id="F7VSZ4"/>
<feature type="transmembrane region" description="Helical" evidence="7">
    <location>
        <begin position="224"/>
        <end position="242"/>
    </location>
</feature>
<dbReference type="InterPro" id="IPR013130">
    <property type="entry name" value="Fe3_Rdtase_TM_dom"/>
</dbReference>
<evidence type="ECO:0000256" key="5">
    <source>
        <dbReference type="ARBA" id="ARBA00023065"/>
    </source>
</evidence>
<comment type="subcellular location">
    <subcellularLocation>
        <location evidence="1">Membrane</location>
        <topology evidence="1">Multi-pass membrane protein</topology>
    </subcellularLocation>
</comment>